<protein>
    <submittedName>
        <fullName evidence="1">Uncharacterized protein</fullName>
    </submittedName>
</protein>
<evidence type="ECO:0000313" key="2">
    <source>
        <dbReference type="Proteomes" id="UP000235672"/>
    </source>
</evidence>
<gene>
    <name evidence="1" type="ORF">NA56DRAFT_658321</name>
</gene>
<accession>A0A2J6Q849</accession>
<dbReference type="OrthoDB" id="3513277at2759"/>
<organism evidence="1 2">
    <name type="scientific">Hyaloscypha hepaticicola</name>
    <dbReference type="NCBI Taxonomy" id="2082293"/>
    <lineage>
        <taxon>Eukaryota</taxon>
        <taxon>Fungi</taxon>
        <taxon>Dikarya</taxon>
        <taxon>Ascomycota</taxon>
        <taxon>Pezizomycotina</taxon>
        <taxon>Leotiomycetes</taxon>
        <taxon>Helotiales</taxon>
        <taxon>Hyaloscyphaceae</taxon>
        <taxon>Hyaloscypha</taxon>
    </lineage>
</organism>
<dbReference type="AlphaFoldDB" id="A0A2J6Q849"/>
<sequence length="219" mass="25737">MTLDQGAYQQKPVVYEKSPLWREYKLQTFFAENCWIRYFIVNGATEAVDTGTKNLDSGETDFFGQLNKDVAVAEEDTKVEANIIHGFDRYRSAMVPWLIRTGIKEYTRDLKKDEMHVSFAVSKTTESEPELFLILEVMDEIFIEAYSWCFDSPDYILTWPRQLALNRFHTVAMSKARGFDPKKESNTLKTNFGYWKQFLTYNYRVVYRDSHFTTANNDQ</sequence>
<dbReference type="EMBL" id="KZ613478">
    <property type="protein sequence ID" value="PMD22415.1"/>
    <property type="molecule type" value="Genomic_DNA"/>
</dbReference>
<name>A0A2J6Q849_9HELO</name>
<proteinExistence type="predicted"/>
<evidence type="ECO:0000313" key="1">
    <source>
        <dbReference type="EMBL" id="PMD22415.1"/>
    </source>
</evidence>
<dbReference type="Proteomes" id="UP000235672">
    <property type="component" value="Unassembled WGS sequence"/>
</dbReference>
<keyword evidence="2" id="KW-1185">Reference proteome</keyword>
<reference evidence="1 2" key="1">
    <citation type="submission" date="2016-05" db="EMBL/GenBank/DDBJ databases">
        <title>A degradative enzymes factory behind the ericoid mycorrhizal symbiosis.</title>
        <authorList>
            <consortium name="DOE Joint Genome Institute"/>
            <person name="Martino E."/>
            <person name="Morin E."/>
            <person name="Grelet G."/>
            <person name="Kuo A."/>
            <person name="Kohler A."/>
            <person name="Daghino S."/>
            <person name="Barry K."/>
            <person name="Choi C."/>
            <person name="Cichocki N."/>
            <person name="Clum A."/>
            <person name="Copeland A."/>
            <person name="Hainaut M."/>
            <person name="Haridas S."/>
            <person name="Labutti K."/>
            <person name="Lindquist E."/>
            <person name="Lipzen A."/>
            <person name="Khouja H.-R."/>
            <person name="Murat C."/>
            <person name="Ohm R."/>
            <person name="Olson A."/>
            <person name="Spatafora J."/>
            <person name="Veneault-Fourrey C."/>
            <person name="Henrissat B."/>
            <person name="Grigoriev I."/>
            <person name="Martin F."/>
            <person name="Perotto S."/>
        </authorList>
    </citation>
    <scope>NUCLEOTIDE SEQUENCE [LARGE SCALE GENOMIC DNA]</scope>
    <source>
        <strain evidence="1 2">UAMH 7357</strain>
    </source>
</reference>